<organism evidence="6 7">
    <name type="scientific">Falsochrobactrum shanghaiense</name>
    <dbReference type="NCBI Taxonomy" id="2201899"/>
    <lineage>
        <taxon>Bacteria</taxon>
        <taxon>Pseudomonadati</taxon>
        <taxon>Pseudomonadota</taxon>
        <taxon>Alphaproteobacteria</taxon>
        <taxon>Hyphomicrobiales</taxon>
        <taxon>Brucellaceae</taxon>
        <taxon>Falsochrobactrum</taxon>
    </lineage>
</organism>
<evidence type="ECO:0000313" key="7">
    <source>
        <dbReference type="Proteomes" id="UP000245865"/>
    </source>
</evidence>
<dbReference type="Gene3D" id="1.20.120.550">
    <property type="entry name" value="Membrane associated eicosanoid/glutathione metabolism-like domain"/>
    <property type="match status" value="1"/>
</dbReference>
<evidence type="ECO:0000256" key="1">
    <source>
        <dbReference type="ARBA" id="ARBA00004370"/>
    </source>
</evidence>
<gene>
    <name evidence="6" type="ORF">DKP76_03525</name>
</gene>
<keyword evidence="7" id="KW-1185">Reference proteome</keyword>
<evidence type="ECO:0000256" key="2">
    <source>
        <dbReference type="ARBA" id="ARBA00022692"/>
    </source>
</evidence>
<dbReference type="EMBL" id="QGDB01000001">
    <property type="protein sequence ID" value="PWL19622.1"/>
    <property type="molecule type" value="Genomic_DNA"/>
</dbReference>
<dbReference type="OrthoDB" id="7743618at2"/>
<evidence type="ECO:0008006" key="8">
    <source>
        <dbReference type="Google" id="ProtNLM"/>
    </source>
</evidence>
<evidence type="ECO:0000256" key="4">
    <source>
        <dbReference type="ARBA" id="ARBA00023136"/>
    </source>
</evidence>
<comment type="caution">
    <text evidence="6">The sequence shown here is derived from an EMBL/GenBank/DDBJ whole genome shotgun (WGS) entry which is preliminary data.</text>
</comment>
<dbReference type="AlphaFoldDB" id="A0A316JCN4"/>
<accession>A0A316JCN4</accession>
<dbReference type="Proteomes" id="UP000245865">
    <property type="component" value="Unassembled WGS sequence"/>
</dbReference>
<keyword evidence="2 5" id="KW-0812">Transmembrane</keyword>
<evidence type="ECO:0000256" key="3">
    <source>
        <dbReference type="ARBA" id="ARBA00022989"/>
    </source>
</evidence>
<dbReference type="SUPFAM" id="SSF161084">
    <property type="entry name" value="MAPEG domain-like"/>
    <property type="match status" value="1"/>
</dbReference>
<feature type="transmembrane region" description="Helical" evidence="5">
    <location>
        <begin position="6"/>
        <end position="28"/>
    </location>
</feature>
<sequence length="142" mass="15292">MEPTIFSASPFLPLVGWSVVLLVAHILLQGMTATKELGTEWNAGPRDEGLKPRGALAGRAERASANFRETYPAFIALALALAFKGDHAGGGDAGWGLYGAWLWFACRIIYIPLYLAGIPYIRSLVWIGSLAGLALMFAAVIW</sequence>
<keyword evidence="3 5" id="KW-1133">Transmembrane helix</keyword>
<dbReference type="GO" id="GO:0016020">
    <property type="term" value="C:membrane"/>
    <property type="evidence" value="ECO:0007669"/>
    <property type="project" value="UniProtKB-SubCell"/>
</dbReference>
<dbReference type="RefSeq" id="WP_109705009.1">
    <property type="nucleotide sequence ID" value="NZ_QGDB01000001.1"/>
</dbReference>
<name>A0A316JCN4_9HYPH</name>
<evidence type="ECO:0000313" key="6">
    <source>
        <dbReference type="EMBL" id="PWL19622.1"/>
    </source>
</evidence>
<dbReference type="InterPro" id="IPR023352">
    <property type="entry name" value="MAPEG-like_dom_sf"/>
</dbReference>
<comment type="subcellular location">
    <subcellularLocation>
        <location evidence="1">Membrane</location>
    </subcellularLocation>
</comment>
<proteinExistence type="predicted"/>
<feature type="transmembrane region" description="Helical" evidence="5">
    <location>
        <begin position="123"/>
        <end position="141"/>
    </location>
</feature>
<dbReference type="PANTHER" id="PTHR35371:SF1">
    <property type="entry name" value="BLR7753 PROTEIN"/>
    <property type="match status" value="1"/>
</dbReference>
<dbReference type="Pfam" id="PF01124">
    <property type="entry name" value="MAPEG"/>
    <property type="match status" value="1"/>
</dbReference>
<evidence type="ECO:0000256" key="5">
    <source>
        <dbReference type="SAM" id="Phobius"/>
    </source>
</evidence>
<protein>
    <recommendedName>
        <fullName evidence="8">MAPEG family protein</fullName>
    </recommendedName>
</protein>
<reference evidence="6 7" key="1">
    <citation type="submission" date="2018-05" db="EMBL/GenBank/DDBJ databases">
        <title>Comparative genomic sequence analysis between strain HN4 and CCM 8460T (Falsochrobactrum ovis) will provide more evidence to prove that HN4 is a new species of Falsochrobactrum.</title>
        <authorList>
            <person name="Lyu W."/>
            <person name="Sun L."/>
            <person name="Yao L."/>
        </authorList>
    </citation>
    <scope>NUCLEOTIDE SEQUENCE [LARGE SCALE GENOMIC DNA]</scope>
    <source>
        <strain evidence="6 7">HN4</strain>
    </source>
</reference>
<feature type="transmembrane region" description="Helical" evidence="5">
    <location>
        <begin position="95"/>
        <end position="116"/>
    </location>
</feature>
<keyword evidence="4 5" id="KW-0472">Membrane</keyword>
<dbReference type="PANTHER" id="PTHR35371">
    <property type="entry name" value="INNER MEMBRANE PROTEIN"/>
    <property type="match status" value="1"/>
</dbReference>
<dbReference type="InterPro" id="IPR001129">
    <property type="entry name" value="Membr-assoc_MAPEG"/>
</dbReference>